<gene>
    <name evidence="2" type="ORF">ASUIS_1317</name>
</gene>
<dbReference type="Proteomes" id="UP000263040">
    <property type="component" value="Chromosome"/>
</dbReference>
<evidence type="ECO:0008006" key="4">
    <source>
        <dbReference type="Google" id="ProtNLM"/>
    </source>
</evidence>
<dbReference type="KEGG" id="asui:ASUIS_1317"/>
<organism evidence="2 3">
    <name type="scientific">Arcobacter suis CECT 7833</name>
    <dbReference type="NCBI Taxonomy" id="663365"/>
    <lineage>
        <taxon>Bacteria</taxon>
        <taxon>Pseudomonadati</taxon>
        <taxon>Campylobacterota</taxon>
        <taxon>Epsilonproteobacteria</taxon>
        <taxon>Campylobacterales</taxon>
        <taxon>Arcobacteraceae</taxon>
        <taxon>Arcobacter</taxon>
    </lineage>
</organism>
<keyword evidence="1" id="KW-0732">Signal</keyword>
<evidence type="ECO:0000256" key="1">
    <source>
        <dbReference type="SAM" id="SignalP"/>
    </source>
</evidence>
<evidence type="ECO:0000313" key="2">
    <source>
        <dbReference type="EMBL" id="AXX89802.1"/>
    </source>
</evidence>
<dbReference type="AlphaFoldDB" id="A0AAD0WR07"/>
<sequence>MYKILFLIFISLFFVSCSSKNNAFKYFEKDEIETKGVQYTKKTDILTKENEVDVIFWATYLNKVDKKISDTNEELFLVSVYFTNKESQDIFENKYSFFLNEIEPISVEKVEKDSENFKSLMLKNNWGKYYLVKFTSQDVYNLTIKLKDQGSNSALLNFEK</sequence>
<reference evidence="2 3" key="1">
    <citation type="submission" date="2018-08" db="EMBL/GenBank/DDBJ databases">
        <title>Complete genome of the Arcobacter suis type strain LMG 26152.</title>
        <authorList>
            <person name="Miller W.G."/>
            <person name="Yee E."/>
            <person name="Bono J.L."/>
        </authorList>
    </citation>
    <scope>NUCLEOTIDE SEQUENCE [LARGE SCALE GENOMIC DNA]</scope>
    <source>
        <strain evidence="2 3">CECT 7833</strain>
    </source>
</reference>
<keyword evidence="3" id="KW-1185">Reference proteome</keyword>
<proteinExistence type="predicted"/>
<feature type="chain" id="PRO_5042011072" description="DUF4352 domain-containing protein" evidence="1">
    <location>
        <begin position="24"/>
        <end position="160"/>
    </location>
</feature>
<feature type="signal peptide" evidence="1">
    <location>
        <begin position="1"/>
        <end position="23"/>
    </location>
</feature>
<evidence type="ECO:0000313" key="3">
    <source>
        <dbReference type="Proteomes" id="UP000263040"/>
    </source>
</evidence>
<accession>A0AAD0WR07</accession>
<name>A0AAD0WR07_9BACT</name>
<dbReference type="EMBL" id="CP032100">
    <property type="protein sequence ID" value="AXX89802.1"/>
    <property type="molecule type" value="Genomic_DNA"/>
</dbReference>
<dbReference type="RefSeq" id="WP_118886332.1">
    <property type="nucleotide sequence ID" value="NZ_CP032100.1"/>
</dbReference>
<protein>
    <recommendedName>
        <fullName evidence="4">DUF4352 domain-containing protein</fullName>
    </recommendedName>
</protein>
<dbReference type="PROSITE" id="PS51257">
    <property type="entry name" value="PROKAR_LIPOPROTEIN"/>
    <property type="match status" value="1"/>
</dbReference>